<accession>A0A7Y0X494</accession>
<organism evidence="1 2">
    <name type="scientific">Vibrio parahaemolyticus</name>
    <dbReference type="NCBI Taxonomy" id="670"/>
    <lineage>
        <taxon>Bacteria</taxon>
        <taxon>Pseudomonadati</taxon>
        <taxon>Pseudomonadota</taxon>
        <taxon>Gammaproteobacteria</taxon>
        <taxon>Vibrionales</taxon>
        <taxon>Vibrionaceae</taxon>
        <taxon>Vibrio</taxon>
    </lineage>
</organism>
<dbReference type="AlphaFoldDB" id="A0A7Y0X494"/>
<name>A0A7Y0X494_VIBPH</name>
<dbReference type="EMBL" id="JABCLD010000307">
    <property type="protein sequence ID" value="NMU24438.1"/>
    <property type="molecule type" value="Genomic_DNA"/>
</dbReference>
<proteinExistence type="predicted"/>
<evidence type="ECO:0000313" key="2">
    <source>
        <dbReference type="Proteomes" id="UP000555836"/>
    </source>
</evidence>
<protein>
    <submittedName>
        <fullName evidence="1">Uncharacterized protein</fullName>
    </submittedName>
</protein>
<evidence type="ECO:0000313" key="1">
    <source>
        <dbReference type="EMBL" id="NMU24438.1"/>
    </source>
</evidence>
<reference evidence="1 2" key="1">
    <citation type="submission" date="2020-04" db="EMBL/GenBank/DDBJ databases">
        <title>Whole-genome sequencing of Vibrio spp. from China reveals different genetic environments of blaCTX-M-14 among diverse lineages.</title>
        <authorList>
            <person name="Zheng Z."/>
            <person name="Ye L."/>
            <person name="Chen S."/>
        </authorList>
    </citation>
    <scope>NUCLEOTIDE SEQUENCE [LARGE SCALE GENOMIC DNA]</scope>
    <source>
        <strain evidence="1 2">Vb0574</strain>
    </source>
</reference>
<gene>
    <name evidence="1" type="ORF">HKB21_02210</name>
</gene>
<comment type="caution">
    <text evidence="1">The sequence shown here is derived from an EMBL/GenBank/DDBJ whole genome shotgun (WGS) entry which is preliminary data.</text>
</comment>
<dbReference type="Proteomes" id="UP000555836">
    <property type="component" value="Unassembled WGS sequence"/>
</dbReference>
<sequence length="49" mass="6129">MSQFPWCNAKMKQPIKLSKGMIPFEWIYEWDKRFQKRMVSYNKIDSEQR</sequence>